<dbReference type="Proteomes" id="UP000067625">
    <property type="component" value="Chromosome"/>
</dbReference>
<evidence type="ECO:0000259" key="6">
    <source>
        <dbReference type="SMART" id="SM00065"/>
    </source>
</evidence>
<dbReference type="PANTHER" id="PTHR24421">
    <property type="entry name" value="NITRATE/NITRITE SENSOR PROTEIN NARX-RELATED"/>
    <property type="match status" value="1"/>
</dbReference>
<dbReference type="STRING" id="1441095.AM592_02205"/>
<accession>A0A0M3R8Z3</accession>
<keyword evidence="4 7" id="KW-0418">Kinase</keyword>
<dbReference type="SUPFAM" id="SSF55781">
    <property type="entry name" value="GAF domain-like"/>
    <property type="match status" value="1"/>
</dbReference>
<dbReference type="Gene3D" id="3.30.565.10">
    <property type="entry name" value="Histidine kinase-like ATPase, C-terminal domain"/>
    <property type="match status" value="1"/>
</dbReference>
<dbReference type="GO" id="GO:0016020">
    <property type="term" value="C:membrane"/>
    <property type="evidence" value="ECO:0007669"/>
    <property type="project" value="InterPro"/>
</dbReference>
<evidence type="ECO:0000256" key="2">
    <source>
        <dbReference type="ARBA" id="ARBA00012438"/>
    </source>
</evidence>
<dbReference type="GO" id="GO:0000155">
    <property type="term" value="F:phosphorelay sensor kinase activity"/>
    <property type="evidence" value="ECO:0007669"/>
    <property type="project" value="InterPro"/>
</dbReference>
<dbReference type="EC" id="2.7.13.3" evidence="2"/>
<comment type="catalytic activity">
    <reaction evidence="1">
        <text>ATP + protein L-histidine = ADP + protein N-phospho-L-histidine.</text>
        <dbReference type="EC" id="2.7.13.3"/>
    </reaction>
</comment>
<evidence type="ECO:0000313" key="7">
    <source>
        <dbReference type="EMBL" id="ALC80526.1"/>
    </source>
</evidence>
<dbReference type="Gene3D" id="1.20.5.1930">
    <property type="match status" value="1"/>
</dbReference>
<keyword evidence="3" id="KW-0808">Transferase</keyword>
<dbReference type="InterPro" id="IPR003594">
    <property type="entry name" value="HATPase_dom"/>
</dbReference>
<evidence type="ECO:0000256" key="5">
    <source>
        <dbReference type="ARBA" id="ARBA00023012"/>
    </source>
</evidence>
<sequence>MSESPSELKTLKEIAETLNQGNDLQIVLNEVLKKLLDLTGFKTGWIFLVADNGTFELAAHSALPEALSWENCRLMCDSNCYCIDQYWNGRLKSATNIINCERIYHAIKQKTGDTEGITHHATVPLRDQKKRFGLLNVASPNKNQYSEKELALLEAVALQIGTAVKRIRLSEIEQQNVVLKERNRLAQDLHDSVNQILFSISLTAKAARETTLDESLLEQLNFIQLLSRDALAEMKSLIWELRSEGLKNGIVEAIENYASLIGLPVELTVTGSIALSAKEEELIWRITQEALNNCKKHSQADKAFVTIISLKGQLLLEIEDFGIGFRYDPDAQIHSLGIKGMEDRTKKYGGKFSVKTAKNKGTKIRVALPIISPEKEEKGS</sequence>
<keyword evidence="5" id="KW-0902">Two-component regulatory system</keyword>
<dbReference type="PANTHER" id="PTHR24421:SF40">
    <property type="entry name" value="SENSOR HISTIDINE KINASE YHCY"/>
    <property type="match status" value="1"/>
</dbReference>
<dbReference type="CDD" id="cd16917">
    <property type="entry name" value="HATPase_UhpB-NarQ-NarX-like"/>
    <property type="match status" value="1"/>
</dbReference>
<dbReference type="Pfam" id="PF13185">
    <property type="entry name" value="GAF_2"/>
    <property type="match status" value="1"/>
</dbReference>
<dbReference type="OrthoDB" id="9795828at2"/>
<dbReference type="SUPFAM" id="SSF55874">
    <property type="entry name" value="ATPase domain of HSP90 chaperone/DNA topoisomerase II/histidine kinase"/>
    <property type="match status" value="1"/>
</dbReference>
<proteinExistence type="predicted"/>
<dbReference type="AlphaFoldDB" id="A0A0M3R8Z3"/>
<dbReference type="Pfam" id="PF02518">
    <property type="entry name" value="HATPase_c"/>
    <property type="match status" value="1"/>
</dbReference>
<dbReference type="InterPro" id="IPR029016">
    <property type="entry name" value="GAF-like_dom_sf"/>
</dbReference>
<dbReference type="RefSeq" id="WP_053602262.1">
    <property type="nucleotide sequence ID" value="NZ_CP012600.1"/>
</dbReference>
<dbReference type="Gene3D" id="3.30.450.40">
    <property type="match status" value="1"/>
</dbReference>
<gene>
    <name evidence="7" type="ORF">AM592_02205</name>
</gene>
<dbReference type="InterPro" id="IPR036890">
    <property type="entry name" value="HATPase_C_sf"/>
</dbReference>
<dbReference type="Pfam" id="PF07730">
    <property type="entry name" value="HisKA_3"/>
    <property type="match status" value="1"/>
</dbReference>
<evidence type="ECO:0000256" key="3">
    <source>
        <dbReference type="ARBA" id="ARBA00022679"/>
    </source>
</evidence>
<reference evidence="8" key="1">
    <citation type="submission" date="2015-08" db="EMBL/GenBank/DDBJ databases">
        <title>Genome sequencing project for genomic taxonomy and phylogenomics of Bacillus-like bacteria.</title>
        <authorList>
            <person name="Liu B."/>
            <person name="Wang J."/>
            <person name="Zhu Y."/>
            <person name="Liu G."/>
            <person name="Chen Q."/>
            <person name="Chen Z."/>
            <person name="Lan J."/>
            <person name="Che J."/>
            <person name="Ge C."/>
            <person name="Shi H."/>
            <person name="Pan Z."/>
            <person name="Liu X."/>
        </authorList>
    </citation>
    <scope>NUCLEOTIDE SEQUENCE [LARGE SCALE GENOMIC DNA]</scope>
    <source>
        <strain evidence="8">FJAT-4402</strain>
    </source>
</reference>
<feature type="domain" description="GAF" evidence="6">
    <location>
        <begin position="23"/>
        <end position="174"/>
    </location>
</feature>
<dbReference type="InterPro" id="IPR011712">
    <property type="entry name" value="Sig_transdc_His_kin_sub3_dim/P"/>
</dbReference>
<evidence type="ECO:0000256" key="4">
    <source>
        <dbReference type="ARBA" id="ARBA00022777"/>
    </source>
</evidence>
<keyword evidence="8" id="KW-1185">Reference proteome</keyword>
<dbReference type="SMART" id="SM00065">
    <property type="entry name" value="GAF"/>
    <property type="match status" value="1"/>
</dbReference>
<dbReference type="EMBL" id="CP012600">
    <property type="protein sequence ID" value="ALC80526.1"/>
    <property type="molecule type" value="Genomic_DNA"/>
</dbReference>
<reference evidence="7 8" key="2">
    <citation type="journal article" date="2016" name="Int. J. Syst. Evol. Microbiol.">
        <title>Bacillus gobiensis sp. nov., isolated from a soil sample.</title>
        <authorList>
            <person name="Liu B."/>
            <person name="Liu G.H."/>
            <person name="Cetin S."/>
            <person name="Schumann P."/>
            <person name="Pan Z.Z."/>
            <person name="Chen Q.Q."/>
        </authorList>
    </citation>
    <scope>NUCLEOTIDE SEQUENCE [LARGE SCALE GENOMIC DNA]</scope>
    <source>
        <strain evidence="7 8">FJAT-4402</strain>
    </source>
</reference>
<dbReference type="GO" id="GO:0046983">
    <property type="term" value="F:protein dimerization activity"/>
    <property type="evidence" value="ECO:0007669"/>
    <property type="project" value="InterPro"/>
</dbReference>
<evidence type="ECO:0000313" key="8">
    <source>
        <dbReference type="Proteomes" id="UP000067625"/>
    </source>
</evidence>
<dbReference type="PATRIC" id="fig|1441095.3.peg.475"/>
<organism evidence="7 8">
    <name type="scientific">Bacillus gobiensis</name>
    <dbReference type="NCBI Taxonomy" id="1441095"/>
    <lineage>
        <taxon>Bacteria</taxon>
        <taxon>Bacillati</taxon>
        <taxon>Bacillota</taxon>
        <taxon>Bacilli</taxon>
        <taxon>Bacillales</taxon>
        <taxon>Bacillaceae</taxon>
        <taxon>Bacillus</taxon>
    </lineage>
</organism>
<protein>
    <recommendedName>
        <fullName evidence="2">histidine kinase</fullName>
        <ecNumber evidence="2">2.7.13.3</ecNumber>
    </recommendedName>
</protein>
<dbReference type="InterPro" id="IPR050482">
    <property type="entry name" value="Sensor_HK_TwoCompSys"/>
</dbReference>
<dbReference type="InterPro" id="IPR003018">
    <property type="entry name" value="GAF"/>
</dbReference>
<evidence type="ECO:0000256" key="1">
    <source>
        <dbReference type="ARBA" id="ARBA00000085"/>
    </source>
</evidence>
<name>A0A0M3R8Z3_9BACI</name>